<name>A0A1M5YU18_BUTFI</name>
<protein>
    <recommendedName>
        <fullName evidence="4">Beta-carotene 15,15'-monooxygenase</fullName>
    </recommendedName>
</protein>
<dbReference type="OrthoDB" id="2062846at2"/>
<keyword evidence="3" id="KW-1185">Reference proteome</keyword>
<reference evidence="3" key="1">
    <citation type="submission" date="2016-11" db="EMBL/GenBank/DDBJ databases">
        <authorList>
            <person name="Varghese N."/>
            <person name="Submissions S."/>
        </authorList>
    </citation>
    <scope>NUCLEOTIDE SEQUENCE [LARGE SCALE GENOMIC DNA]</scope>
    <source>
        <strain evidence="3">DSM 3071</strain>
    </source>
</reference>
<accession>A0A1M5YU18</accession>
<feature type="transmembrane region" description="Helical" evidence="1">
    <location>
        <begin position="120"/>
        <end position="138"/>
    </location>
</feature>
<sequence length="301" mass="33313">MGAVDKVVLELKKICAEIIKHKCLIALLILLATLSGSVASAKVADLPVFSRSVETLDESKTVVMKVTGATIALSFAITLLPDDWGTPLADSLADMNKYLVFMLGMIYFENLLVTKGIPIIFKYLLPIAFLLLIIYLIATTKWVKKIAIKLSLKIFALSLVLILVVPCGTAISNRLCSGSMSYVNDAITLAEDGADKVEGMSENASEDKSFYERISELFNTAIGGVQDLFNYYKGIVGKFVNSIAILAVAYCVIPVLTFLILFWILNQMLQLESFRSRGDFFLREKTKEDNNDFTENKEMKS</sequence>
<dbReference type="EMBL" id="FQXK01000013">
    <property type="protein sequence ID" value="SHI15587.1"/>
    <property type="molecule type" value="Genomic_DNA"/>
</dbReference>
<evidence type="ECO:0008006" key="4">
    <source>
        <dbReference type="Google" id="ProtNLM"/>
    </source>
</evidence>
<dbReference type="RefSeq" id="WP_073387035.1">
    <property type="nucleotide sequence ID" value="NZ_FQXK01000013.1"/>
</dbReference>
<keyword evidence="1" id="KW-0812">Transmembrane</keyword>
<feature type="transmembrane region" description="Helical" evidence="1">
    <location>
        <begin position="239"/>
        <end position="265"/>
    </location>
</feature>
<evidence type="ECO:0000313" key="2">
    <source>
        <dbReference type="EMBL" id="SHI15587.1"/>
    </source>
</evidence>
<dbReference type="STRING" id="1121131.SAMN02745229_01720"/>
<evidence type="ECO:0000313" key="3">
    <source>
        <dbReference type="Proteomes" id="UP000184278"/>
    </source>
</evidence>
<evidence type="ECO:0000256" key="1">
    <source>
        <dbReference type="SAM" id="Phobius"/>
    </source>
</evidence>
<keyword evidence="1" id="KW-0472">Membrane</keyword>
<keyword evidence="1" id="KW-1133">Transmembrane helix</keyword>
<dbReference type="GeneID" id="89509982"/>
<dbReference type="Proteomes" id="UP000184278">
    <property type="component" value="Unassembled WGS sequence"/>
</dbReference>
<gene>
    <name evidence="2" type="ORF">SAMN02745229_01720</name>
</gene>
<proteinExistence type="predicted"/>
<feature type="transmembrane region" description="Helical" evidence="1">
    <location>
        <begin position="150"/>
        <end position="171"/>
    </location>
</feature>
<dbReference type="AlphaFoldDB" id="A0A1M5YU18"/>
<organism evidence="2 3">
    <name type="scientific">Butyrivibrio fibrisolvens DSM 3071</name>
    <dbReference type="NCBI Taxonomy" id="1121131"/>
    <lineage>
        <taxon>Bacteria</taxon>
        <taxon>Bacillati</taxon>
        <taxon>Bacillota</taxon>
        <taxon>Clostridia</taxon>
        <taxon>Lachnospirales</taxon>
        <taxon>Lachnospiraceae</taxon>
        <taxon>Butyrivibrio</taxon>
    </lineage>
</organism>